<dbReference type="AlphaFoldDB" id="A0A4V1GDK6"/>
<dbReference type="KEGG" id="nft:FBF37_01340"/>
<reference evidence="2 3" key="1">
    <citation type="submission" date="2019-04" db="EMBL/GenBank/DDBJ databases">
        <title>Saccharibacteria TM7 genomes.</title>
        <authorList>
            <person name="Bor B."/>
            <person name="He X."/>
            <person name="Chen T."/>
            <person name="Dewhirst F.E."/>
        </authorList>
    </citation>
    <scope>NUCLEOTIDE SEQUENCE [LARGE SCALE GENOMIC DNA]</scope>
    <source>
        <strain evidence="2 3">BB001</strain>
    </source>
</reference>
<dbReference type="Proteomes" id="UP000310639">
    <property type="component" value="Chromosome"/>
</dbReference>
<protein>
    <submittedName>
        <fullName evidence="2">Uncharacterized protein</fullName>
    </submittedName>
</protein>
<evidence type="ECO:0000313" key="2">
    <source>
        <dbReference type="EMBL" id="QCT42116.1"/>
    </source>
</evidence>
<feature type="region of interest" description="Disordered" evidence="1">
    <location>
        <begin position="1"/>
        <end position="33"/>
    </location>
</feature>
<sequence length="72" mass="8599">MPRKNYPRSQPVQKNRQPLTTVHELNNCHQKRRFSTQQQAEREIASRQLTDPQLLLATYKCHWCGGWHLTSR</sequence>
<keyword evidence="3" id="KW-1185">Reference proteome</keyword>
<evidence type="ECO:0000256" key="1">
    <source>
        <dbReference type="SAM" id="MobiDB-lite"/>
    </source>
</evidence>
<dbReference type="EMBL" id="CP040004">
    <property type="protein sequence ID" value="QCT42116.1"/>
    <property type="molecule type" value="Genomic_DNA"/>
</dbReference>
<evidence type="ECO:0000313" key="3">
    <source>
        <dbReference type="Proteomes" id="UP000310639"/>
    </source>
</evidence>
<feature type="compositionally biased region" description="Polar residues" evidence="1">
    <location>
        <begin position="7"/>
        <end position="28"/>
    </location>
</feature>
<accession>A0A4V1GDK6</accession>
<dbReference type="OrthoDB" id="3232804at2"/>
<organism evidence="2 3">
    <name type="scientific">Candidatus Nanosynbacter featherlites</name>
    <dbReference type="NCBI Taxonomy" id="2572088"/>
    <lineage>
        <taxon>Bacteria</taxon>
        <taxon>Candidatus Saccharimonadota</taxon>
        <taxon>Candidatus Saccharimonadia</taxon>
        <taxon>Candidatus Nanosynbacterales</taxon>
        <taxon>Candidatus Nanosynbacteraceae</taxon>
        <taxon>Candidatus Nanosynbacter</taxon>
    </lineage>
</organism>
<gene>
    <name evidence="2" type="ORF">FBF37_01340</name>
</gene>
<name>A0A4V1GDK6_9BACT</name>
<proteinExistence type="predicted"/>